<comment type="caution">
    <text evidence="1">The sequence shown here is derived from an EMBL/GenBank/DDBJ whole genome shotgun (WGS) entry which is preliminary data.</text>
</comment>
<dbReference type="EMBL" id="JAIWYP010000047">
    <property type="protein sequence ID" value="KAH3691010.1"/>
    <property type="molecule type" value="Genomic_DNA"/>
</dbReference>
<dbReference type="AlphaFoldDB" id="A0A9D3Y3A5"/>
<accession>A0A9D3Y3A5</accession>
<reference evidence="1" key="1">
    <citation type="journal article" date="2019" name="bioRxiv">
        <title>The Genome of the Zebra Mussel, Dreissena polymorpha: A Resource for Invasive Species Research.</title>
        <authorList>
            <person name="McCartney M.A."/>
            <person name="Auch B."/>
            <person name="Kono T."/>
            <person name="Mallez S."/>
            <person name="Zhang Y."/>
            <person name="Obille A."/>
            <person name="Becker A."/>
            <person name="Abrahante J.E."/>
            <person name="Garbe J."/>
            <person name="Badalamenti J.P."/>
            <person name="Herman A."/>
            <person name="Mangelson H."/>
            <person name="Liachko I."/>
            <person name="Sullivan S."/>
            <person name="Sone E.D."/>
            <person name="Koren S."/>
            <person name="Silverstein K.A.T."/>
            <person name="Beckman K.B."/>
            <person name="Gohl D.M."/>
        </authorList>
    </citation>
    <scope>NUCLEOTIDE SEQUENCE</scope>
    <source>
        <strain evidence="1">Duluth1</strain>
        <tissue evidence="1">Whole animal</tissue>
    </source>
</reference>
<evidence type="ECO:0000313" key="2">
    <source>
        <dbReference type="Proteomes" id="UP000828390"/>
    </source>
</evidence>
<gene>
    <name evidence="1" type="ORF">DPMN_191495</name>
</gene>
<keyword evidence="2" id="KW-1185">Reference proteome</keyword>
<dbReference type="Proteomes" id="UP000828390">
    <property type="component" value="Unassembled WGS sequence"/>
</dbReference>
<protein>
    <submittedName>
        <fullName evidence="1">Uncharacterized protein</fullName>
    </submittedName>
</protein>
<organism evidence="1 2">
    <name type="scientific">Dreissena polymorpha</name>
    <name type="common">Zebra mussel</name>
    <name type="synonym">Mytilus polymorpha</name>
    <dbReference type="NCBI Taxonomy" id="45954"/>
    <lineage>
        <taxon>Eukaryota</taxon>
        <taxon>Metazoa</taxon>
        <taxon>Spiralia</taxon>
        <taxon>Lophotrochozoa</taxon>
        <taxon>Mollusca</taxon>
        <taxon>Bivalvia</taxon>
        <taxon>Autobranchia</taxon>
        <taxon>Heteroconchia</taxon>
        <taxon>Euheterodonta</taxon>
        <taxon>Imparidentia</taxon>
        <taxon>Neoheterodontei</taxon>
        <taxon>Myida</taxon>
        <taxon>Dreissenoidea</taxon>
        <taxon>Dreissenidae</taxon>
        <taxon>Dreissena</taxon>
    </lineage>
</organism>
<name>A0A9D3Y3A5_DREPO</name>
<reference evidence="1" key="2">
    <citation type="submission" date="2020-11" db="EMBL/GenBank/DDBJ databases">
        <authorList>
            <person name="McCartney M.A."/>
            <person name="Auch B."/>
            <person name="Kono T."/>
            <person name="Mallez S."/>
            <person name="Becker A."/>
            <person name="Gohl D.M."/>
            <person name="Silverstein K.A.T."/>
            <person name="Koren S."/>
            <person name="Bechman K.B."/>
            <person name="Herman A."/>
            <person name="Abrahante J.E."/>
            <person name="Garbe J."/>
        </authorList>
    </citation>
    <scope>NUCLEOTIDE SEQUENCE</scope>
    <source>
        <strain evidence="1">Duluth1</strain>
        <tissue evidence="1">Whole animal</tissue>
    </source>
</reference>
<evidence type="ECO:0000313" key="1">
    <source>
        <dbReference type="EMBL" id="KAH3691010.1"/>
    </source>
</evidence>
<proteinExistence type="predicted"/>
<sequence length="102" mass="10743">MGDLKRSRTLIGKFGHSKSIESLISYSLFSRSGTFAADQIPLGALVQGMSLQLPLRLFDLLGICIKVSKPGVSRTPSPALPLRVAGEICPGTGCRLVNGVAC</sequence>